<organism evidence="1">
    <name type="scientific">Arundo donax</name>
    <name type="common">Giant reed</name>
    <name type="synonym">Donax arundinaceus</name>
    <dbReference type="NCBI Taxonomy" id="35708"/>
    <lineage>
        <taxon>Eukaryota</taxon>
        <taxon>Viridiplantae</taxon>
        <taxon>Streptophyta</taxon>
        <taxon>Embryophyta</taxon>
        <taxon>Tracheophyta</taxon>
        <taxon>Spermatophyta</taxon>
        <taxon>Magnoliopsida</taxon>
        <taxon>Liliopsida</taxon>
        <taxon>Poales</taxon>
        <taxon>Poaceae</taxon>
        <taxon>PACMAD clade</taxon>
        <taxon>Arundinoideae</taxon>
        <taxon>Arundineae</taxon>
        <taxon>Arundo</taxon>
    </lineage>
</organism>
<reference evidence="1" key="1">
    <citation type="submission" date="2014-09" db="EMBL/GenBank/DDBJ databases">
        <authorList>
            <person name="Magalhaes I.L.F."/>
            <person name="Oliveira U."/>
            <person name="Santos F.R."/>
            <person name="Vidigal T.H.D.A."/>
            <person name="Brescovit A.D."/>
            <person name="Santos A.J."/>
        </authorList>
    </citation>
    <scope>NUCLEOTIDE SEQUENCE</scope>
    <source>
        <tissue evidence="1">Shoot tissue taken approximately 20 cm above the soil surface</tissue>
    </source>
</reference>
<accession>A0A0A9F3X1</accession>
<evidence type="ECO:0000313" key="1">
    <source>
        <dbReference type="EMBL" id="JAE04846.1"/>
    </source>
</evidence>
<dbReference type="AlphaFoldDB" id="A0A0A9F3X1"/>
<protein>
    <submittedName>
        <fullName evidence="1">Uncharacterized protein</fullName>
    </submittedName>
</protein>
<reference evidence="1" key="2">
    <citation type="journal article" date="2015" name="Data Brief">
        <title>Shoot transcriptome of the giant reed, Arundo donax.</title>
        <authorList>
            <person name="Barrero R.A."/>
            <person name="Guerrero F.D."/>
            <person name="Moolhuijzen P."/>
            <person name="Goolsby J.A."/>
            <person name="Tidwell J."/>
            <person name="Bellgard S.E."/>
            <person name="Bellgard M.I."/>
        </authorList>
    </citation>
    <scope>NUCLEOTIDE SEQUENCE</scope>
    <source>
        <tissue evidence="1">Shoot tissue taken approximately 20 cm above the soil surface</tissue>
    </source>
</reference>
<dbReference type="EMBL" id="GBRH01193050">
    <property type="protein sequence ID" value="JAE04846.1"/>
    <property type="molecule type" value="Transcribed_RNA"/>
</dbReference>
<name>A0A0A9F3X1_ARUDO</name>
<sequence>MSKKNPEDEEKVGGWIDSVNGMYVPPFPACSSAAIFLPVLEALPQGQTLIFLKHCLWKIDPHKPHFVASSSWNGNIRHRGSSQVCRAAQGTPVS</sequence>
<proteinExistence type="predicted"/>